<gene>
    <name evidence="2" type="ORF">E4K64_10345</name>
</gene>
<sequence length="90" mass="9088">MSSRTSAAKRSADPGPIATGSCWGASRQLRVPVTTSACGYGSRICARLGRACPGRQGEWGASAALHFVSGQPLSLAVKKALSPGTVASSL</sequence>
<organism evidence="2 3">
    <name type="scientific">Bradyrhizobium frederickii</name>
    <dbReference type="NCBI Taxonomy" id="2560054"/>
    <lineage>
        <taxon>Bacteria</taxon>
        <taxon>Pseudomonadati</taxon>
        <taxon>Pseudomonadota</taxon>
        <taxon>Alphaproteobacteria</taxon>
        <taxon>Hyphomicrobiales</taxon>
        <taxon>Nitrobacteraceae</taxon>
        <taxon>Bradyrhizobium</taxon>
    </lineage>
</organism>
<name>A0A4Y9PFA9_9BRAD</name>
<dbReference type="Proteomes" id="UP000297700">
    <property type="component" value="Unassembled WGS sequence"/>
</dbReference>
<accession>A0A4Y9PFA9</accession>
<dbReference type="AlphaFoldDB" id="A0A4Y9PFA9"/>
<proteinExistence type="predicted"/>
<reference evidence="2 3" key="1">
    <citation type="submission" date="2019-03" db="EMBL/GenBank/DDBJ databases">
        <title>Bradyrhizobium strains diversity.</title>
        <authorList>
            <person name="Urquiaga M.C.O."/>
            <person name="Hungria M."/>
            <person name="Delamuta J.R.M."/>
            <person name="Klepa M.S."/>
        </authorList>
    </citation>
    <scope>NUCLEOTIDE SEQUENCE [LARGE SCALE GENOMIC DNA]</scope>
    <source>
        <strain evidence="2 3">CNPSo 3426</strain>
    </source>
</reference>
<evidence type="ECO:0000256" key="1">
    <source>
        <dbReference type="SAM" id="MobiDB-lite"/>
    </source>
</evidence>
<evidence type="ECO:0000313" key="3">
    <source>
        <dbReference type="Proteomes" id="UP000297700"/>
    </source>
</evidence>
<protein>
    <submittedName>
        <fullName evidence="2">Uncharacterized protein</fullName>
    </submittedName>
</protein>
<evidence type="ECO:0000313" key="2">
    <source>
        <dbReference type="EMBL" id="TFV77085.1"/>
    </source>
</evidence>
<comment type="caution">
    <text evidence="2">The sequence shown here is derived from an EMBL/GenBank/DDBJ whole genome shotgun (WGS) entry which is preliminary data.</text>
</comment>
<dbReference type="EMBL" id="SPQS01000005">
    <property type="protein sequence ID" value="TFV77085.1"/>
    <property type="molecule type" value="Genomic_DNA"/>
</dbReference>
<feature type="region of interest" description="Disordered" evidence="1">
    <location>
        <begin position="1"/>
        <end position="20"/>
    </location>
</feature>